<accession>A0AAN7HB02</accession>
<gene>
    <name evidence="2" type="ORF">C8A03DRAFT_16531</name>
</gene>
<dbReference type="Proteomes" id="UP001303760">
    <property type="component" value="Unassembled WGS sequence"/>
</dbReference>
<reference evidence="2" key="1">
    <citation type="journal article" date="2023" name="Mol. Phylogenet. Evol.">
        <title>Genome-scale phylogeny and comparative genomics of the fungal order Sordariales.</title>
        <authorList>
            <person name="Hensen N."/>
            <person name="Bonometti L."/>
            <person name="Westerberg I."/>
            <person name="Brannstrom I.O."/>
            <person name="Guillou S."/>
            <person name="Cros-Aarteil S."/>
            <person name="Calhoun S."/>
            <person name="Haridas S."/>
            <person name="Kuo A."/>
            <person name="Mondo S."/>
            <person name="Pangilinan J."/>
            <person name="Riley R."/>
            <person name="LaButti K."/>
            <person name="Andreopoulos B."/>
            <person name="Lipzen A."/>
            <person name="Chen C."/>
            <person name="Yan M."/>
            <person name="Daum C."/>
            <person name="Ng V."/>
            <person name="Clum A."/>
            <person name="Steindorff A."/>
            <person name="Ohm R.A."/>
            <person name="Martin F."/>
            <person name="Silar P."/>
            <person name="Natvig D.O."/>
            <person name="Lalanne C."/>
            <person name="Gautier V."/>
            <person name="Ament-Velasquez S.L."/>
            <person name="Kruys A."/>
            <person name="Hutchinson M.I."/>
            <person name="Powell A.J."/>
            <person name="Barry K."/>
            <person name="Miller A.N."/>
            <person name="Grigoriev I.V."/>
            <person name="Debuchy R."/>
            <person name="Gladieux P."/>
            <person name="Hiltunen Thoren M."/>
            <person name="Johannesson H."/>
        </authorList>
    </citation>
    <scope>NUCLEOTIDE SEQUENCE</scope>
    <source>
        <strain evidence="2">CBS 532.94</strain>
    </source>
</reference>
<proteinExistence type="predicted"/>
<feature type="domain" description="2EXR" evidence="1">
    <location>
        <begin position="279"/>
        <end position="367"/>
    </location>
</feature>
<reference evidence="2" key="2">
    <citation type="submission" date="2023-05" db="EMBL/GenBank/DDBJ databases">
        <authorList>
            <consortium name="Lawrence Berkeley National Laboratory"/>
            <person name="Steindorff A."/>
            <person name="Hensen N."/>
            <person name="Bonometti L."/>
            <person name="Westerberg I."/>
            <person name="Brannstrom I.O."/>
            <person name="Guillou S."/>
            <person name="Cros-Aarteil S."/>
            <person name="Calhoun S."/>
            <person name="Haridas S."/>
            <person name="Kuo A."/>
            <person name="Mondo S."/>
            <person name="Pangilinan J."/>
            <person name="Riley R."/>
            <person name="Labutti K."/>
            <person name="Andreopoulos B."/>
            <person name="Lipzen A."/>
            <person name="Chen C."/>
            <person name="Yanf M."/>
            <person name="Daum C."/>
            <person name="Ng V."/>
            <person name="Clum A."/>
            <person name="Ohm R."/>
            <person name="Martin F."/>
            <person name="Silar P."/>
            <person name="Natvig D."/>
            <person name="Lalanne C."/>
            <person name="Gautier V."/>
            <person name="Ament-Velasquez S.L."/>
            <person name="Kruys A."/>
            <person name="Hutchinson M.I."/>
            <person name="Powell A.J."/>
            <person name="Barry K."/>
            <person name="Miller A.N."/>
            <person name="Grigoriev I.V."/>
            <person name="Debuchy R."/>
            <person name="Gladieux P."/>
            <person name="Thoren M.H."/>
            <person name="Johannesson H."/>
        </authorList>
    </citation>
    <scope>NUCLEOTIDE SEQUENCE</scope>
    <source>
        <strain evidence="2">CBS 532.94</strain>
    </source>
</reference>
<protein>
    <recommendedName>
        <fullName evidence="1">2EXR domain-containing protein</fullName>
    </recommendedName>
</protein>
<keyword evidence="3" id="KW-1185">Reference proteome</keyword>
<organism evidence="2 3">
    <name type="scientific">Achaetomium macrosporum</name>
    <dbReference type="NCBI Taxonomy" id="79813"/>
    <lineage>
        <taxon>Eukaryota</taxon>
        <taxon>Fungi</taxon>
        <taxon>Dikarya</taxon>
        <taxon>Ascomycota</taxon>
        <taxon>Pezizomycotina</taxon>
        <taxon>Sordariomycetes</taxon>
        <taxon>Sordariomycetidae</taxon>
        <taxon>Sordariales</taxon>
        <taxon>Chaetomiaceae</taxon>
        <taxon>Achaetomium</taxon>
    </lineage>
</organism>
<dbReference type="EMBL" id="MU860168">
    <property type="protein sequence ID" value="KAK4236868.1"/>
    <property type="molecule type" value="Genomic_DNA"/>
</dbReference>
<dbReference type="Pfam" id="PF20150">
    <property type="entry name" value="2EXR"/>
    <property type="match status" value="1"/>
</dbReference>
<evidence type="ECO:0000313" key="3">
    <source>
        <dbReference type="Proteomes" id="UP001303760"/>
    </source>
</evidence>
<dbReference type="InterPro" id="IPR045518">
    <property type="entry name" value="2EXR"/>
</dbReference>
<comment type="caution">
    <text evidence="2">The sequence shown here is derived from an EMBL/GenBank/DDBJ whole genome shotgun (WGS) entry which is preliminary data.</text>
</comment>
<evidence type="ECO:0000259" key="1">
    <source>
        <dbReference type="Pfam" id="PF20150"/>
    </source>
</evidence>
<evidence type="ECO:0000313" key="2">
    <source>
        <dbReference type="EMBL" id="KAK4236868.1"/>
    </source>
</evidence>
<dbReference type="AlphaFoldDB" id="A0AAN7HB02"/>
<name>A0AAN7HB02_9PEZI</name>
<feature type="non-terminal residue" evidence="2">
    <location>
        <position position="1"/>
    </location>
</feature>
<sequence length="584" mass="68090">WQDRPDDWQGFTKQLSRWQEFRDFQQQSRKPGRFLSYKIAFGAYLKQENALTSPTPFRTLREDLRVSEDPSTQSKLTTWIEYVLFEDLAHRRYRAGVTEHEPQYIDAWRALVDSRVLQPDEEYGDAEQRERMTLKLCNPSGFGIAFRMYQKRSIEETADDYRDAACWNANVVEKLPSPNRQWKLDEYIEYSRADRKLKSMENRAKLENRPKQISEFKKMTQEYRLAKDKVERHEALLRWAVDQVRLVEKEEVLPTIMPSPGTDDRKSRREAVPKSPDTFFPFCRLPAELWRQIWTENLPPRPTAHFFEVLNHSRKRHLEKHWSKEFRVKATLSHDSGYQVVYPLLAACPESRTVIAQYYKRLQQCAADSSECFDWIPADDLVVLCFPPKEAPLPERHAITFTCGPARHVGIYLPMEVLLIQQFGLRDEVTGDVLPVDTTSPSRLALIFEFLNSLRGQRSKDGGTGDTPAQNPDAPPYLDGGIKKIYVLYEGWRVRWSRRAPTAAERQSWFAWSSKRPWASWGFEGSKHGERVLPWCRLMGVPTPRPVRCGDAYPIPRSWWYLGSGDDALGGRYPHEDVEEAPGQ</sequence>